<keyword evidence="4" id="KW-0677">Repeat</keyword>
<evidence type="ECO:0000256" key="7">
    <source>
        <dbReference type="ARBA" id="ARBA00038532"/>
    </source>
</evidence>
<dbReference type="GO" id="GO:0005884">
    <property type="term" value="C:actin filament"/>
    <property type="evidence" value="ECO:0007669"/>
    <property type="project" value="TreeGrafter"/>
</dbReference>
<dbReference type="AlphaFoldDB" id="A0A1L0D7T3"/>
<evidence type="ECO:0000256" key="4">
    <source>
        <dbReference type="ARBA" id="ARBA00022737"/>
    </source>
</evidence>
<accession>A0A1L0D7T3</accession>
<evidence type="ECO:0000313" key="10">
    <source>
        <dbReference type="EMBL" id="SGZ48304.1"/>
    </source>
</evidence>
<dbReference type="GO" id="GO:0030042">
    <property type="term" value="P:actin filament depolymerization"/>
    <property type="evidence" value="ECO:0007669"/>
    <property type="project" value="TreeGrafter"/>
</dbReference>
<evidence type="ECO:0000256" key="8">
    <source>
        <dbReference type="SAM" id="MobiDB-lite"/>
    </source>
</evidence>
<dbReference type="InterPro" id="IPR002108">
    <property type="entry name" value="ADF-H"/>
</dbReference>
<feature type="domain" description="ADF-H" evidence="9">
    <location>
        <begin position="178"/>
        <end position="319"/>
    </location>
</feature>
<dbReference type="Proteomes" id="UP000182259">
    <property type="component" value="Chromosome I"/>
</dbReference>
<comment type="subcellular location">
    <subcellularLocation>
        <location evidence="1">Cytoplasm</location>
        <location evidence="1">Cytoskeleton</location>
    </subcellularLocation>
</comment>
<dbReference type="PANTHER" id="PTHR13759">
    <property type="entry name" value="TWINFILIN"/>
    <property type="match status" value="1"/>
</dbReference>
<sequence>MSTQSGITASPDLLQSFKSLDSTLIITISDDSTQLVEDKSFSAPSSTDPDAVFSSLHSHFSAQYPSPGYAIFSRGHNDYVFVSFIPDLAPIRQKMLFASTKNTLIQQLGSGSFGKSYILAFSELDELSSSHYEHATLIKDDPSLLTESEKSLKEINSLQSLTLSQTAGNSFKKELPSMHGLSGGELFFKIDESLAQELGLGIESTVLVMNINSSEQLVLTSKKSGVQVSDLIEVILTAVGENSASPSYILYGYAPGKVAFIYLCPSGSKVRERMLYAANKQGLLSHLKGDYFTLGQIDQVLEVGDLDEIDTSRLSEEPATTVSTDKNGLRFSKPKGPRRR</sequence>
<name>A0A1L0D7T3_9ASCO</name>
<evidence type="ECO:0000256" key="6">
    <source>
        <dbReference type="ARBA" id="ARBA00023212"/>
    </source>
</evidence>
<dbReference type="EMBL" id="LT635764">
    <property type="protein sequence ID" value="SGZ48304.1"/>
    <property type="molecule type" value="Genomic_DNA"/>
</dbReference>
<organism evidence="10 11">
    <name type="scientific">Sungouiella intermedia</name>
    <dbReference type="NCBI Taxonomy" id="45354"/>
    <lineage>
        <taxon>Eukaryota</taxon>
        <taxon>Fungi</taxon>
        <taxon>Dikarya</taxon>
        <taxon>Ascomycota</taxon>
        <taxon>Saccharomycotina</taxon>
        <taxon>Pichiomycetes</taxon>
        <taxon>Metschnikowiaceae</taxon>
        <taxon>Sungouiella</taxon>
    </lineage>
</organism>
<evidence type="ECO:0000256" key="5">
    <source>
        <dbReference type="ARBA" id="ARBA00023203"/>
    </source>
</evidence>
<dbReference type="Gene3D" id="3.40.20.10">
    <property type="entry name" value="Severin"/>
    <property type="match status" value="2"/>
</dbReference>
<evidence type="ECO:0000259" key="9">
    <source>
        <dbReference type="PROSITE" id="PS51263"/>
    </source>
</evidence>
<dbReference type="GO" id="GO:0005737">
    <property type="term" value="C:cytoplasm"/>
    <property type="evidence" value="ECO:0007669"/>
    <property type="project" value="TreeGrafter"/>
</dbReference>
<dbReference type="Pfam" id="PF00241">
    <property type="entry name" value="Cofilin_ADF"/>
    <property type="match status" value="2"/>
</dbReference>
<dbReference type="SMART" id="SM00102">
    <property type="entry name" value="ADF"/>
    <property type="match status" value="2"/>
</dbReference>
<evidence type="ECO:0000256" key="3">
    <source>
        <dbReference type="ARBA" id="ARBA00022490"/>
    </source>
</evidence>
<dbReference type="SUPFAM" id="SSF55753">
    <property type="entry name" value="Actin depolymerizing proteins"/>
    <property type="match status" value="2"/>
</dbReference>
<evidence type="ECO:0000256" key="2">
    <source>
        <dbReference type="ARBA" id="ARBA00009557"/>
    </source>
</evidence>
<keyword evidence="5" id="KW-0009">Actin-binding</keyword>
<reference evidence="10 11" key="1">
    <citation type="submission" date="2016-10" db="EMBL/GenBank/DDBJ databases">
        <authorList>
            <person name="de Groot N.N."/>
        </authorList>
    </citation>
    <scope>NUCLEOTIDE SEQUENCE [LARGE SCALE GENOMIC DNA]</scope>
    <source>
        <strain evidence="10 11">PYCC 4715</strain>
    </source>
</reference>
<dbReference type="InterPro" id="IPR028458">
    <property type="entry name" value="Twinfilin"/>
</dbReference>
<dbReference type="CDD" id="cd11285">
    <property type="entry name" value="ADF_Twf-N_like"/>
    <property type="match status" value="1"/>
</dbReference>
<dbReference type="GO" id="GO:0051016">
    <property type="term" value="P:barbed-end actin filament capping"/>
    <property type="evidence" value="ECO:0007669"/>
    <property type="project" value="TreeGrafter"/>
</dbReference>
<dbReference type="PROSITE" id="PS51263">
    <property type="entry name" value="ADF_H"/>
    <property type="match status" value="2"/>
</dbReference>
<feature type="region of interest" description="Disordered" evidence="8">
    <location>
        <begin position="312"/>
        <end position="340"/>
    </location>
</feature>
<keyword evidence="3" id="KW-0963">Cytoplasm</keyword>
<dbReference type="GO" id="GO:0051015">
    <property type="term" value="F:actin filament binding"/>
    <property type="evidence" value="ECO:0007669"/>
    <property type="project" value="TreeGrafter"/>
</dbReference>
<dbReference type="InterPro" id="IPR029006">
    <property type="entry name" value="ADF-H/Gelsolin-like_dom_sf"/>
</dbReference>
<evidence type="ECO:0000256" key="1">
    <source>
        <dbReference type="ARBA" id="ARBA00004245"/>
    </source>
</evidence>
<proteinExistence type="inferred from homology"/>
<dbReference type="PANTHER" id="PTHR13759:SF1">
    <property type="entry name" value="TWINFILIN"/>
    <property type="match status" value="1"/>
</dbReference>
<gene>
    <name evidence="10" type="ORF">SAMEA4029009_CIC11G00000002060</name>
</gene>
<comment type="similarity">
    <text evidence="2">Belongs to the actin-binding proteins ADF family. Twinfilin subfamily.</text>
</comment>
<feature type="domain" description="ADF-H" evidence="9">
    <location>
        <begin position="1"/>
        <end position="137"/>
    </location>
</feature>
<evidence type="ECO:0000313" key="11">
    <source>
        <dbReference type="Proteomes" id="UP000182259"/>
    </source>
</evidence>
<protein>
    <submittedName>
        <fullName evidence="10">CIC11C00000002060</fullName>
    </submittedName>
</protein>
<comment type="subunit">
    <text evidence="7">Interacts with G-actin; ADP-actin form.</text>
</comment>
<keyword evidence="6" id="KW-0206">Cytoskeleton</keyword>
<dbReference type="GO" id="GO:0003785">
    <property type="term" value="F:actin monomer binding"/>
    <property type="evidence" value="ECO:0007669"/>
    <property type="project" value="TreeGrafter"/>
</dbReference>